<name>A0ABQ3EGN6_9GAMM</name>
<comment type="caution">
    <text evidence="1">The sequence shown here is derived from an EMBL/GenBank/DDBJ whole genome shotgun (WGS) entry which is preliminary data.</text>
</comment>
<sequence length="91" mass="9920">MEIVIHNDGMSGEDFHQLVSGETGDALRKTAKNYLGSENLSENQVKEIKRQGGADHEALIRKMTEHALSVVNLPLNSSLTLEIEFAGGEKA</sequence>
<evidence type="ECO:0000313" key="2">
    <source>
        <dbReference type="Proteomes" id="UP000646745"/>
    </source>
</evidence>
<dbReference type="EMBL" id="BMZI01000010">
    <property type="protein sequence ID" value="GHB34088.1"/>
    <property type="molecule type" value="Genomic_DNA"/>
</dbReference>
<organism evidence="1 2">
    <name type="scientific">Salinicola rhizosphaerae</name>
    <dbReference type="NCBI Taxonomy" id="1443141"/>
    <lineage>
        <taxon>Bacteria</taxon>
        <taxon>Pseudomonadati</taxon>
        <taxon>Pseudomonadota</taxon>
        <taxon>Gammaproteobacteria</taxon>
        <taxon>Oceanospirillales</taxon>
        <taxon>Halomonadaceae</taxon>
        <taxon>Salinicola</taxon>
    </lineage>
</organism>
<accession>A0ABQ3EGN6</accession>
<evidence type="ECO:0000313" key="1">
    <source>
        <dbReference type="EMBL" id="GHB34088.1"/>
    </source>
</evidence>
<dbReference type="RefSeq" id="WP_189446174.1">
    <property type="nucleotide sequence ID" value="NZ_BMZI01000010.1"/>
</dbReference>
<gene>
    <name evidence="1" type="ORF">GCM10009038_36390</name>
</gene>
<proteinExistence type="predicted"/>
<dbReference type="Proteomes" id="UP000646745">
    <property type="component" value="Unassembled WGS sequence"/>
</dbReference>
<reference evidence="2" key="1">
    <citation type="journal article" date="2019" name="Int. J. Syst. Evol. Microbiol.">
        <title>The Global Catalogue of Microorganisms (GCM) 10K type strain sequencing project: providing services to taxonomists for standard genome sequencing and annotation.</title>
        <authorList>
            <consortium name="The Broad Institute Genomics Platform"/>
            <consortium name="The Broad Institute Genome Sequencing Center for Infectious Disease"/>
            <person name="Wu L."/>
            <person name="Ma J."/>
        </authorList>
    </citation>
    <scope>NUCLEOTIDE SEQUENCE [LARGE SCALE GENOMIC DNA]</scope>
    <source>
        <strain evidence="2">KCTC 32998</strain>
    </source>
</reference>
<keyword evidence="2" id="KW-1185">Reference proteome</keyword>
<protein>
    <submittedName>
        <fullName evidence="1">Uncharacterized protein</fullName>
    </submittedName>
</protein>